<dbReference type="KEGG" id="phao:HF685_15250"/>
<sequence length="175" mass="19144">MSILKRLFSNENPNIIMQPLYAAIIGEGRRPFWYEEGEVPDTIDGRFDMIAAILSLVLIRLESEESTAQETTWLTELFISDMDGQLRQIGIGDMVVGKHVGRMMGALGGRMAAYRDGLGGQADLGEALTRNLYRGEAPAEQALKLVVDALRNFGDGLARTKTTNILAGEIPETSA</sequence>
<evidence type="ECO:0000259" key="2">
    <source>
        <dbReference type="Pfam" id="PF03981"/>
    </source>
</evidence>
<evidence type="ECO:0000256" key="1">
    <source>
        <dbReference type="ARBA" id="ARBA00006436"/>
    </source>
</evidence>
<dbReference type="AlphaFoldDB" id="A0A6H2DP62"/>
<organism evidence="3 4">
    <name type="scientific">Parasphingorhabdus halotolerans</name>
    <dbReference type="NCBI Taxonomy" id="2725558"/>
    <lineage>
        <taxon>Bacteria</taxon>
        <taxon>Pseudomonadati</taxon>
        <taxon>Pseudomonadota</taxon>
        <taxon>Alphaproteobacteria</taxon>
        <taxon>Sphingomonadales</taxon>
        <taxon>Sphingomonadaceae</taxon>
        <taxon>Parasphingorhabdus</taxon>
    </lineage>
</organism>
<gene>
    <name evidence="3" type="ORF">HF685_15250</name>
</gene>
<dbReference type="RefSeq" id="WP_168820786.1">
    <property type="nucleotide sequence ID" value="NZ_CP051217.1"/>
</dbReference>
<dbReference type="Proteomes" id="UP000501600">
    <property type="component" value="Chromosome"/>
</dbReference>
<evidence type="ECO:0000313" key="3">
    <source>
        <dbReference type="EMBL" id="QJB70452.1"/>
    </source>
</evidence>
<dbReference type="Pfam" id="PF03981">
    <property type="entry name" value="Ubiq_cyt_C_chap"/>
    <property type="match status" value="1"/>
</dbReference>
<proteinExistence type="inferred from homology"/>
<evidence type="ECO:0000313" key="4">
    <source>
        <dbReference type="Proteomes" id="UP000501600"/>
    </source>
</evidence>
<keyword evidence="4" id="KW-1185">Reference proteome</keyword>
<dbReference type="EMBL" id="CP051217">
    <property type="protein sequence ID" value="QJB70452.1"/>
    <property type="molecule type" value="Genomic_DNA"/>
</dbReference>
<reference evidence="3 4" key="1">
    <citation type="submission" date="2020-04" db="EMBL/GenBank/DDBJ databases">
        <title>Genome sequence for Sphingorhabdus sp. strain M1.</title>
        <authorList>
            <person name="Park S.-J."/>
        </authorList>
    </citation>
    <scope>NUCLEOTIDE SEQUENCE [LARGE SCALE GENOMIC DNA]</scope>
    <source>
        <strain evidence="3 4">JK6</strain>
    </source>
</reference>
<dbReference type="InterPro" id="IPR021150">
    <property type="entry name" value="Ubiq_cyt_c_chap"/>
</dbReference>
<protein>
    <submittedName>
        <fullName evidence="3">Ubiquinol-cytochrome C chaperone</fullName>
    </submittedName>
</protein>
<accession>A0A6H2DP62</accession>
<name>A0A6H2DP62_9SPHN</name>
<comment type="similarity">
    <text evidence="1">Belongs to the UPF0174 family.</text>
</comment>
<feature type="domain" description="Ubiquinol-cytochrome c chaperone" evidence="2">
    <location>
        <begin position="37"/>
        <end position="169"/>
    </location>
</feature>